<gene>
    <name evidence="1" type="ORF">ACAOBT_LOCUS511</name>
</gene>
<dbReference type="Proteomes" id="UP001152888">
    <property type="component" value="Unassembled WGS sequence"/>
</dbReference>
<protein>
    <submittedName>
        <fullName evidence="1">Uncharacterized protein</fullName>
    </submittedName>
</protein>
<proteinExistence type="predicted"/>
<accession>A0A9P0NVI4</accession>
<organism evidence="1 2">
    <name type="scientific">Acanthoscelides obtectus</name>
    <name type="common">Bean weevil</name>
    <name type="synonym">Bruchus obtectus</name>
    <dbReference type="NCBI Taxonomy" id="200917"/>
    <lineage>
        <taxon>Eukaryota</taxon>
        <taxon>Metazoa</taxon>
        <taxon>Ecdysozoa</taxon>
        <taxon>Arthropoda</taxon>
        <taxon>Hexapoda</taxon>
        <taxon>Insecta</taxon>
        <taxon>Pterygota</taxon>
        <taxon>Neoptera</taxon>
        <taxon>Endopterygota</taxon>
        <taxon>Coleoptera</taxon>
        <taxon>Polyphaga</taxon>
        <taxon>Cucujiformia</taxon>
        <taxon>Chrysomeloidea</taxon>
        <taxon>Chrysomelidae</taxon>
        <taxon>Bruchinae</taxon>
        <taxon>Bruchini</taxon>
        <taxon>Acanthoscelides</taxon>
    </lineage>
</organism>
<name>A0A9P0NVI4_ACAOB</name>
<evidence type="ECO:0000313" key="1">
    <source>
        <dbReference type="EMBL" id="CAH1954363.1"/>
    </source>
</evidence>
<sequence length="35" mass="4339">MEYSLKYVIPSKSLFKRPFFNCMILFKYSVRWQST</sequence>
<reference evidence="1" key="1">
    <citation type="submission" date="2022-03" db="EMBL/GenBank/DDBJ databases">
        <authorList>
            <person name="Sayadi A."/>
        </authorList>
    </citation>
    <scope>NUCLEOTIDE SEQUENCE</scope>
</reference>
<dbReference type="EMBL" id="CAKOFQ010006653">
    <property type="protein sequence ID" value="CAH1954363.1"/>
    <property type="molecule type" value="Genomic_DNA"/>
</dbReference>
<comment type="caution">
    <text evidence="1">The sequence shown here is derived from an EMBL/GenBank/DDBJ whole genome shotgun (WGS) entry which is preliminary data.</text>
</comment>
<evidence type="ECO:0000313" key="2">
    <source>
        <dbReference type="Proteomes" id="UP001152888"/>
    </source>
</evidence>
<dbReference type="AlphaFoldDB" id="A0A9P0NVI4"/>
<keyword evidence="2" id="KW-1185">Reference proteome</keyword>